<evidence type="ECO:0000256" key="2">
    <source>
        <dbReference type="ARBA" id="ARBA00022695"/>
    </source>
</evidence>
<evidence type="ECO:0000313" key="6">
    <source>
        <dbReference type="Proteomes" id="UP001159363"/>
    </source>
</evidence>
<sequence>MVVCGHGAKQCCVEGSKYRNVDTAPSSAVLKAVNTIDSRSATYTRHKRRDHWRGVTSTIADCDDGRQNTAVLDKAQSGAHCGVLIRPPASHDGEPSSTESLVLPELSRRREVSDVFIGLALLYSPRHFFASLLHLHFVSLSSVLKKSDIQNQPYLRHRHVLCLNSLSSPLRDSPPTARKNLVSYIEVLGIVSNKTSHQFSSDFSDYLLAHMPKGVRIDQFTWKFQFRILPGLSHDLLLGVDFLGKTQVNLDVSKKQLIFAFCQSQTIGIQAQPFELHKILVQAVQELSVVNDQENQLTLLRQEFSDVVTPKLCHNIHHPVVLSLMDCEPVSSVLYRVAPSKLKVFREMIDKLQEDDIVERSSIVIQVLHFYCPKKKTPGEYKAICDYRKVNQKIFINPYPLPTIDSVFQHVGNVKYFSIFDLNSAFLQCELHPDAHGVLAFVTHGGQYQRKRLPMG</sequence>
<dbReference type="PANTHER" id="PTHR37984:SF5">
    <property type="entry name" value="PROTEIN NYNRIN-LIKE"/>
    <property type="match status" value="1"/>
</dbReference>
<keyword evidence="4" id="KW-0255">Endonuclease</keyword>
<dbReference type="EMBL" id="JARBHB010000006">
    <property type="protein sequence ID" value="KAJ8880172.1"/>
    <property type="molecule type" value="Genomic_DNA"/>
</dbReference>
<gene>
    <name evidence="5" type="ORF">PR048_016638</name>
</gene>
<dbReference type="PANTHER" id="PTHR37984">
    <property type="entry name" value="PROTEIN CBG26694"/>
    <property type="match status" value="1"/>
</dbReference>
<accession>A0ABQ9H793</accession>
<evidence type="ECO:0008006" key="7">
    <source>
        <dbReference type="Google" id="ProtNLM"/>
    </source>
</evidence>
<keyword evidence="1" id="KW-0808">Transferase</keyword>
<keyword evidence="3" id="KW-0540">Nuclease</keyword>
<dbReference type="Gene3D" id="2.40.70.10">
    <property type="entry name" value="Acid Proteases"/>
    <property type="match status" value="1"/>
</dbReference>
<proteinExistence type="predicted"/>
<organism evidence="5 6">
    <name type="scientific">Dryococelus australis</name>
    <dbReference type="NCBI Taxonomy" id="614101"/>
    <lineage>
        <taxon>Eukaryota</taxon>
        <taxon>Metazoa</taxon>
        <taxon>Ecdysozoa</taxon>
        <taxon>Arthropoda</taxon>
        <taxon>Hexapoda</taxon>
        <taxon>Insecta</taxon>
        <taxon>Pterygota</taxon>
        <taxon>Neoptera</taxon>
        <taxon>Polyneoptera</taxon>
        <taxon>Phasmatodea</taxon>
        <taxon>Verophasmatodea</taxon>
        <taxon>Anareolatae</taxon>
        <taxon>Phasmatidae</taxon>
        <taxon>Eurycanthinae</taxon>
        <taxon>Dryococelus</taxon>
    </lineage>
</organism>
<dbReference type="InterPro" id="IPR043502">
    <property type="entry name" value="DNA/RNA_pol_sf"/>
</dbReference>
<keyword evidence="4" id="KW-0378">Hydrolase</keyword>
<dbReference type="InterPro" id="IPR050951">
    <property type="entry name" value="Retrovirus_Pol_polyprotein"/>
</dbReference>
<evidence type="ECO:0000256" key="1">
    <source>
        <dbReference type="ARBA" id="ARBA00022679"/>
    </source>
</evidence>
<dbReference type="Gene3D" id="3.30.70.270">
    <property type="match status" value="1"/>
</dbReference>
<reference evidence="5 6" key="1">
    <citation type="submission" date="2023-02" db="EMBL/GenBank/DDBJ databases">
        <title>LHISI_Scaffold_Assembly.</title>
        <authorList>
            <person name="Stuart O.P."/>
            <person name="Cleave R."/>
            <person name="Magrath M.J.L."/>
            <person name="Mikheyev A.S."/>
        </authorList>
    </citation>
    <scope>NUCLEOTIDE SEQUENCE [LARGE SCALE GENOMIC DNA]</scope>
    <source>
        <strain evidence="5">Daus_M_001</strain>
        <tissue evidence="5">Leg muscle</tissue>
    </source>
</reference>
<keyword evidence="2" id="KW-0548">Nucleotidyltransferase</keyword>
<keyword evidence="6" id="KW-1185">Reference proteome</keyword>
<evidence type="ECO:0000256" key="3">
    <source>
        <dbReference type="ARBA" id="ARBA00022722"/>
    </source>
</evidence>
<dbReference type="InterPro" id="IPR021109">
    <property type="entry name" value="Peptidase_aspartic_dom_sf"/>
</dbReference>
<dbReference type="InterPro" id="IPR043128">
    <property type="entry name" value="Rev_trsase/Diguanyl_cyclase"/>
</dbReference>
<evidence type="ECO:0000256" key="4">
    <source>
        <dbReference type="ARBA" id="ARBA00022759"/>
    </source>
</evidence>
<dbReference type="SUPFAM" id="SSF56672">
    <property type="entry name" value="DNA/RNA polymerases"/>
    <property type="match status" value="1"/>
</dbReference>
<dbReference type="Proteomes" id="UP001159363">
    <property type="component" value="Chromosome 5"/>
</dbReference>
<name>A0ABQ9H793_9NEOP</name>
<evidence type="ECO:0000313" key="5">
    <source>
        <dbReference type="EMBL" id="KAJ8880172.1"/>
    </source>
</evidence>
<protein>
    <recommendedName>
        <fullName evidence="7">Reverse transcriptase domain-containing protein</fullName>
    </recommendedName>
</protein>
<dbReference type="Gene3D" id="3.10.10.10">
    <property type="entry name" value="HIV Type 1 Reverse Transcriptase, subunit A, domain 1"/>
    <property type="match status" value="1"/>
</dbReference>
<comment type="caution">
    <text evidence="5">The sequence shown here is derived from an EMBL/GenBank/DDBJ whole genome shotgun (WGS) entry which is preliminary data.</text>
</comment>